<proteinExistence type="predicted"/>
<dbReference type="Gene3D" id="3.30.70.1440">
    <property type="entry name" value="Multidrug efflux transporter AcrB pore domain"/>
    <property type="match status" value="1"/>
</dbReference>
<keyword evidence="1" id="KW-0472">Membrane</keyword>
<keyword evidence="1" id="KW-1133">Transmembrane helix</keyword>
<dbReference type="Proteomes" id="UP001158067">
    <property type="component" value="Unassembled WGS sequence"/>
</dbReference>
<protein>
    <submittedName>
        <fullName evidence="2">Multidrug efflux pump subunit AcrB</fullName>
    </submittedName>
</protein>
<name>A0ABY1Q3D3_9BACT</name>
<feature type="transmembrane region" description="Helical" evidence="1">
    <location>
        <begin position="924"/>
        <end position="949"/>
    </location>
</feature>
<feature type="transmembrane region" description="Helical" evidence="1">
    <location>
        <begin position="898"/>
        <end position="918"/>
    </location>
</feature>
<dbReference type="SUPFAM" id="SSF82714">
    <property type="entry name" value="Multidrug efflux transporter AcrB TolC docking domain, DN and DC subdomains"/>
    <property type="match status" value="2"/>
</dbReference>
<dbReference type="Pfam" id="PF00873">
    <property type="entry name" value="ACR_tran"/>
    <property type="match status" value="1"/>
</dbReference>
<evidence type="ECO:0000313" key="2">
    <source>
        <dbReference type="EMBL" id="SMP56201.1"/>
    </source>
</evidence>
<comment type="caution">
    <text evidence="2">The sequence shown here is derived from an EMBL/GenBank/DDBJ whole genome shotgun (WGS) entry which is preliminary data.</text>
</comment>
<dbReference type="Gene3D" id="3.30.70.1320">
    <property type="entry name" value="Multidrug efflux transporter AcrB pore domain like"/>
    <property type="match status" value="1"/>
</dbReference>
<reference evidence="2 3" key="1">
    <citation type="submission" date="2017-05" db="EMBL/GenBank/DDBJ databases">
        <authorList>
            <person name="Varghese N."/>
            <person name="Submissions S."/>
        </authorList>
    </citation>
    <scope>NUCLEOTIDE SEQUENCE [LARGE SCALE GENOMIC DNA]</scope>
    <source>
        <strain evidence="2 3">DSM 25457</strain>
    </source>
</reference>
<feature type="transmembrane region" description="Helical" evidence="1">
    <location>
        <begin position="458"/>
        <end position="477"/>
    </location>
</feature>
<feature type="transmembrane region" description="Helical" evidence="1">
    <location>
        <begin position="381"/>
        <end position="406"/>
    </location>
</feature>
<gene>
    <name evidence="2" type="ORF">SAMN06265222_105106</name>
</gene>
<keyword evidence="3" id="KW-1185">Reference proteome</keyword>
<dbReference type="Gene3D" id="1.20.1640.10">
    <property type="entry name" value="Multidrug efflux transporter AcrB transmembrane domain"/>
    <property type="match status" value="2"/>
</dbReference>
<dbReference type="PRINTS" id="PR00702">
    <property type="entry name" value="ACRIFLAVINRP"/>
</dbReference>
<dbReference type="Gene3D" id="3.30.2090.10">
    <property type="entry name" value="Multidrug efflux transporter AcrB TolC docking domain, DN and DC subdomains"/>
    <property type="match status" value="2"/>
</dbReference>
<feature type="transmembrane region" description="Helical" evidence="1">
    <location>
        <begin position="426"/>
        <end position="446"/>
    </location>
</feature>
<feature type="transmembrane region" description="Helical" evidence="1">
    <location>
        <begin position="355"/>
        <end position="375"/>
    </location>
</feature>
<dbReference type="PANTHER" id="PTHR32063">
    <property type="match status" value="1"/>
</dbReference>
<dbReference type="SUPFAM" id="SSF82866">
    <property type="entry name" value="Multidrug efflux transporter AcrB transmembrane domain"/>
    <property type="match status" value="2"/>
</dbReference>
<accession>A0ABY1Q3D3</accession>
<feature type="transmembrane region" description="Helical" evidence="1">
    <location>
        <begin position="873"/>
        <end position="891"/>
    </location>
</feature>
<feature type="transmembrane region" description="Helical" evidence="1">
    <location>
        <begin position="7"/>
        <end position="28"/>
    </location>
</feature>
<feature type="transmembrane region" description="Helical" evidence="1">
    <location>
        <begin position="1001"/>
        <end position="1026"/>
    </location>
</feature>
<feature type="transmembrane region" description="Helical" evidence="1">
    <location>
        <begin position="330"/>
        <end position="348"/>
    </location>
</feature>
<evidence type="ECO:0000313" key="3">
    <source>
        <dbReference type="Proteomes" id="UP001158067"/>
    </source>
</evidence>
<dbReference type="InterPro" id="IPR027463">
    <property type="entry name" value="AcrB_DN_DC_subdom"/>
</dbReference>
<organism evidence="2 3">
    <name type="scientific">Neorhodopirellula lusitana</name>
    <dbReference type="NCBI Taxonomy" id="445327"/>
    <lineage>
        <taxon>Bacteria</taxon>
        <taxon>Pseudomonadati</taxon>
        <taxon>Planctomycetota</taxon>
        <taxon>Planctomycetia</taxon>
        <taxon>Pirellulales</taxon>
        <taxon>Pirellulaceae</taxon>
        <taxon>Neorhodopirellula</taxon>
    </lineage>
</organism>
<dbReference type="Gene3D" id="3.30.70.1430">
    <property type="entry name" value="Multidrug efflux transporter AcrB pore domain"/>
    <property type="match status" value="2"/>
</dbReference>
<feature type="transmembrane region" description="Helical" evidence="1">
    <location>
        <begin position="970"/>
        <end position="989"/>
    </location>
</feature>
<dbReference type="PANTHER" id="PTHR32063:SF33">
    <property type="entry name" value="RND SUPERFAMILY EFFLUX PUMP PERMEASE COMPONENT"/>
    <property type="match status" value="1"/>
</dbReference>
<dbReference type="SUPFAM" id="SSF82693">
    <property type="entry name" value="Multidrug efflux transporter AcrB pore domain, PN1, PN2, PC1 and PC2 subdomains"/>
    <property type="match status" value="2"/>
</dbReference>
<keyword evidence="1" id="KW-0812">Transmembrane</keyword>
<feature type="transmembrane region" description="Helical" evidence="1">
    <location>
        <begin position="524"/>
        <end position="548"/>
    </location>
</feature>
<evidence type="ECO:0000256" key="1">
    <source>
        <dbReference type="SAM" id="Phobius"/>
    </source>
</evidence>
<dbReference type="RefSeq" id="WP_283432577.1">
    <property type="nucleotide sequence ID" value="NZ_FXUG01000005.1"/>
</dbReference>
<dbReference type="EMBL" id="FXUG01000005">
    <property type="protein sequence ID" value="SMP56201.1"/>
    <property type="molecule type" value="Genomic_DNA"/>
</dbReference>
<sequence>MIRWFTINGIAANFLLIAILVAGAYVGLNHVPLEVKPALSWDSVIIEMEYRGGTAKDVERAILIPIEEALEGVAGIESINAEGFRGGAKVILEARRGTDLRALMDDVKARIDAITTFPAETEPPNVFIPESGNFFDILEVAVMGDLPPHEMLQVARRVQRDLLEMQGISHAEIEGAKDLEVSIEVNVEKLLAYDLAFQELADAIRGSSLDLPAGAIDSDSGTFVVRTRGQAYSESEYADVPIRSAAGAEVRLGEVATIHDGFVEGDQELLFNGKPVLIVAVMRVGSESAIDIADRVHEYVRTASTRFPEGIELVVWDDESVAIRHRLSTLTWSLLQGGMFVLLILGLFIRPALAFWIVVGIPVSFAGAVFFMPWFGLTANVMSLFGFIIVMGIVVDDAIVTGENVYAKIMEGMPSLEAAIEGTREVATPVTFGALTTIVAFIPLMFFDGTWGDYARQIPPVVAPVLLFSLIESKWILPAHLKHLKRDTGNGWIARFQRMISTGLERFIVKFYQPTLNLAVRSRYAVIAGFIAVALMMAGYCVGGRMGFVAFPKTDSSRISAYLDLPDDTPLEVTERYVDRIERAVEQLRTEYVDPGNGRSLVGHTIRLTGARRPNREFDKSRGYMAFEVLSPAERTVPGPKNSELTRRWSELVGEIPEAKEFVTRSEASLVRDRGYDDEDLNIELRGPSSPQKQQVARDIKAILETYDGLKDQWTSVSNGQDELEISLKPRAAELGLSQALLASQIRQAFFGEEVQRLQRGIDDIRVMLRLPQEARRSLHTLDRLKIRTPSGAEVPLDTVADIVFARAPTSIQRNDKAEIVRIGAQPVDEVIDVIGISKEIKPQLDKMCSEAGLTYRYLGYVAEAEATKRQTIIGSVLLVLTLYGLLAIALKSLIQPIYVLLAVPFAIIGALMGHILLDLSPSYLSIFGMLALAGIAVNDTLVMVDFINRRQAVGESLLDAALEAAGKRFRPIFLTSITTFMGLLPLMMDQSNQAQFLIPMAVSLAFGVLFATAITLYLVPCAILAGDDIGKRLKWAMSWYWSVDR</sequence>
<dbReference type="InterPro" id="IPR001036">
    <property type="entry name" value="Acrflvin-R"/>
</dbReference>